<keyword evidence="3" id="KW-1185">Reference proteome</keyword>
<evidence type="ECO:0000313" key="3">
    <source>
        <dbReference type="Proteomes" id="UP001244011"/>
    </source>
</evidence>
<name>A0AAJ0BX99_9PEZI</name>
<proteinExistence type="predicted"/>
<evidence type="ECO:0008006" key="4">
    <source>
        <dbReference type="Google" id="ProtNLM"/>
    </source>
</evidence>
<dbReference type="AlphaFoldDB" id="A0AAJ0BX99"/>
<feature type="compositionally biased region" description="Polar residues" evidence="1">
    <location>
        <begin position="283"/>
        <end position="295"/>
    </location>
</feature>
<dbReference type="EMBL" id="MU839013">
    <property type="protein sequence ID" value="KAK1766000.1"/>
    <property type="molecule type" value="Genomic_DNA"/>
</dbReference>
<feature type="region of interest" description="Disordered" evidence="1">
    <location>
        <begin position="230"/>
        <end position="456"/>
    </location>
</feature>
<feature type="compositionally biased region" description="Basic residues" evidence="1">
    <location>
        <begin position="235"/>
        <end position="248"/>
    </location>
</feature>
<accession>A0AAJ0BX99</accession>
<feature type="compositionally biased region" description="Basic and acidic residues" evidence="1">
    <location>
        <begin position="268"/>
        <end position="277"/>
    </location>
</feature>
<feature type="compositionally biased region" description="Basic and acidic residues" evidence="1">
    <location>
        <begin position="388"/>
        <end position="409"/>
    </location>
</feature>
<gene>
    <name evidence="2" type="ORF">QBC33DRAFT_123373</name>
</gene>
<reference evidence="2" key="1">
    <citation type="submission" date="2023-06" db="EMBL/GenBank/DDBJ databases">
        <title>Genome-scale phylogeny and comparative genomics of the fungal order Sordariales.</title>
        <authorList>
            <consortium name="Lawrence Berkeley National Laboratory"/>
            <person name="Hensen N."/>
            <person name="Bonometti L."/>
            <person name="Westerberg I."/>
            <person name="Brannstrom I.O."/>
            <person name="Guillou S."/>
            <person name="Cros-Aarteil S."/>
            <person name="Calhoun S."/>
            <person name="Haridas S."/>
            <person name="Kuo A."/>
            <person name="Mondo S."/>
            <person name="Pangilinan J."/>
            <person name="Riley R."/>
            <person name="Labutti K."/>
            <person name="Andreopoulos B."/>
            <person name="Lipzen A."/>
            <person name="Chen C."/>
            <person name="Yanf M."/>
            <person name="Daum C."/>
            <person name="Ng V."/>
            <person name="Clum A."/>
            <person name="Steindorff A."/>
            <person name="Ohm R."/>
            <person name="Martin F."/>
            <person name="Silar P."/>
            <person name="Natvig D."/>
            <person name="Lalanne C."/>
            <person name="Gautier V."/>
            <person name="Ament-Velasquez S.L."/>
            <person name="Kruys A."/>
            <person name="Hutchinson M.I."/>
            <person name="Powell A.J."/>
            <person name="Barry K."/>
            <person name="Miller A.N."/>
            <person name="Grigoriev I.V."/>
            <person name="Debuchy R."/>
            <person name="Gladieux P."/>
            <person name="Thoren M.H."/>
            <person name="Johannesson H."/>
        </authorList>
    </citation>
    <scope>NUCLEOTIDE SEQUENCE</scope>
    <source>
        <strain evidence="2">8032-3</strain>
    </source>
</reference>
<evidence type="ECO:0000313" key="2">
    <source>
        <dbReference type="EMBL" id="KAK1766000.1"/>
    </source>
</evidence>
<protein>
    <recommendedName>
        <fullName evidence="4">Fungal N-terminal domain-containing protein</fullName>
    </recommendedName>
</protein>
<dbReference type="GeneID" id="85305188"/>
<feature type="compositionally biased region" description="Basic and acidic residues" evidence="1">
    <location>
        <begin position="359"/>
        <end position="371"/>
    </location>
</feature>
<evidence type="ECO:0000256" key="1">
    <source>
        <dbReference type="SAM" id="MobiDB-lite"/>
    </source>
</evidence>
<feature type="compositionally biased region" description="Basic and acidic residues" evidence="1">
    <location>
        <begin position="327"/>
        <end position="339"/>
    </location>
</feature>
<dbReference type="Proteomes" id="UP001244011">
    <property type="component" value="Unassembled WGS sequence"/>
</dbReference>
<dbReference type="RefSeq" id="XP_060282213.1">
    <property type="nucleotide sequence ID" value="XM_060422001.1"/>
</dbReference>
<feature type="compositionally biased region" description="Basic and acidic residues" evidence="1">
    <location>
        <begin position="447"/>
        <end position="456"/>
    </location>
</feature>
<comment type="caution">
    <text evidence="2">The sequence shown here is derived from an EMBL/GenBank/DDBJ whole genome shotgun (WGS) entry which is preliminary data.</text>
</comment>
<organism evidence="2 3">
    <name type="scientific">Phialemonium atrogriseum</name>
    <dbReference type="NCBI Taxonomy" id="1093897"/>
    <lineage>
        <taxon>Eukaryota</taxon>
        <taxon>Fungi</taxon>
        <taxon>Dikarya</taxon>
        <taxon>Ascomycota</taxon>
        <taxon>Pezizomycotina</taxon>
        <taxon>Sordariomycetes</taxon>
        <taxon>Sordariomycetidae</taxon>
        <taxon>Cephalothecales</taxon>
        <taxon>Cephalothecaceae</taxon>
        <taxon>Phialemonium</taxon>
    </lineage>
</organism>
<sequence>MAELLLASVAAPVTVYQIGQTLLQVSDLVREIRHAPSAIQYFQLETAALSKLLNFFHDVAKNSIQHLEESRQKERQGLIDLIVKQFNVATMQTKSVMQQIVGARNSDSDDIGRELLTRVRWLIHKNKVTAIRMMLESLKSQAQLCLSTLMCEDLNRRISELKRAHETVPDDLGARLDYLVRLIKIEKDEAREAIRKVKGFEHRHQNAQIYDQVKKLERIMKYVEKAAANAVPRYARPKRRRNKPRRQSSHQSSRLRDTRSDPTPPLHQLDEHQEQTSRRAGTRRSQNSRPSTAPDNTGVAPHPRPPPRPKRQDSPEGTAISRVTGPRIRDDGHTVRVEVGEWPLSAHENLGSEQAASSRRNDGSRRGDDGNVRSPTQDLDELPPSTEHGNDRDDREASPGVGTRDEHEAGPSGPGVARGEQSQNNGWRPVPPLEGEDRRPRQWRPRSSREDKKPDP</sequence>